<feature type="compositionally biased region" description="Polar residues" evidence="1">
    <location>
        <begin position="30"/>
        <end position="48"/>
    </location>
</feature>
<reference evidence="2" key="1">
    <citation type="submission" date="2022-07" db="EMBL/GenBank/DDBJ databases">
        <title>Chromosome-level genome of Muraenolepis orangiensis.</title>
        <authorList>
            <person name="Kim J."/>
        </authorList>
    </citation>
    <scope>NUCLEOTIDE SEQUENCE</scope>
    <source>
        <strain evidence="2">KU_S4_2022</strain>
        <tissue evidence="2">Muscle</tissue>
    </source>
</reference>
<protein>
    <submittedName>
        <fullName evidence="2">Uncharacterized protein</fullName>
    </submittedName>
</protein>
<feature type="region of interest" description="Disordered" evidence="1">
    <location>
        <begin position="1"/>
        <end position="48"/>
    </location>
</feature>
<dbReference type="EMBL" id="JANIIK010000044">
    <property type="protein sequence ID" value="KAJ3604189.1"/>
    <property type="molecule type" value="Genomic_DNA"/>
</dbReference>
<dbReference type="AlphaFoldDB" id="A0A9Q0EB67"/>
<sequence>MVLKCNVASSKAPSRPSEIPPRSRPSSTRGMSLTSGWRGPSSSAGLRSDVNTVLWSLSPCLESKSRDEQTPERRQ</sequence>
<comment type="caution">
    <text evidence="2">The sequence shown here is derived from an EMBL/GenBank/DDBJ whole genome shotgun (WGS) entry which is preliminary data.</text>
</comment>
<name>A0A9Q0EB67_9TELE</name>
<dbReference type="Proteomes" id="UP001148018">
    <property type="component" value="Unassembled WGS sequence"/>
</dbReference>
<organism evidence="2 3">
    <name type="scientific">Muraenolepis orangiensis</name>
    <name type="common">Patagonian moray cod</name>
    <dbReference type="NCBI Taxonomy" id="630683"/>
    <lineage>
        <taxon>Eukaryota</taxon>
        <taxon>Metazoa</taxon>
        <taxon>Chordata</taxon>
        <taxon>Craniata</taxon>
        <taxon>Vertebrata</taxon>
        <taxon>Euteleostomi</taxon>
        <taxon>Actinopterygii</taxon>
        <taxon>Neopterygii</taxon>
        <taxon>Teleostei</taxon>
        <taxon>Neoteleostei</taxon>
        <taxon>Acanthomorphata</taxon>
        <taxon>Zeiogadaria</taxon>
        <taxon>Gadariae</taxon>
        <taxon>Gadiformes</taxon>
        <taxon>Muraenolepidoidei</taxon>
        <taxon>Muraenolepididae</taxon>
        <taxon>Muraenolepis</taxon>
    </lineage>
</organism>
<evidence type="ECO:0000313" key="2">
    <source>
        <dbReference type="EMBL" id="KAJ3604189.1"/>
    </source>
</evidence>
<evidence type="ECO:0000313" key="3">
    <source>
        <dbReference type="Proteomes" id="UP001148018"/>
    </source>
</evidence>
<evidence type="ECO:0000256" key="1">
    <source>
        <dbReference type="SAM" id="MobiDB-lite"/>
    </source>
</evidence>
<keyword evidence="3" id="KW-1185">Reference proteome</keyword>
<proteinExistence type="predicted"/>
<gene>
    <name evidence="2" type="ORF">NHX12_028930</name>
</gene>
<accession>A0A9Q0EB67</accession>